<dbReference type="GO" id="GO:0016787">
    <property type="term" value="F:hydrolase activity"/>
    <property type="evidence" value="ECO:0007669"/>
    <property type="project" value="UniProtKB-KW"/>
</dbReference>
<dbReference type="PANTHER" id="PTHR47619">
    <property type="entry name" value="METALLO-HYDROLASE YYCJ-RELATED"/>
    <property type="match status" value="1"/>
</dbReference>
<comment type="caution">
    <text evidence="2">The sequence shown here is derived from an EMBL/GenBank/DDBJ whole genome shotgun (WGS) entry which is preliminary data.</text>
</comment>
<protein>
    <submittedName>
        <fullName evidence="2">MBL fold metallo-hydrolase</fullName>
    </submittedName>
</protein>
<dbReference type="AlphaFoldDB" id="A0A316R0T5"/>
<dbReference type="GeneID" id="92928326"/>
<sequence length="267" mass="30696">MNLRFLSLASGSSGNCYYLGNDEYGILIDAGIGIRTIKKHLKEHNIPFENIVGLCITHDHADHIKSAGCLGEKYFIPVYTTKEILAGMNRSYCMTEKIYTACHPICKEVPFEIRDFKITSFEVPHDGTDNVGYFIEYGDRKFAFATDLGHIPPGVAHYLRKANYLVIEANYDIEMLTHGTYPPHLKQRIINPNGHMSNADTAEFLARNFTEDMRYIFLCHLSRENNHPELAYKTVEYRLYQEGIRVGKDVQLVALKRNHPSEYYNFE</sequence>
<evidence type="ECO:0000313" key="2">
    <source>
        <dbReference type="EMBL" id="HBJ07546.1"/>
    </source>
</evidence>
<dbReference type="SUPFAM" id="SSF56281">
    <property type="entry name" value="Metallo-hydrolase/oxidoreductase"/>
    <property type="match status" value="1"/>
</dbReference>
<gene>
    <name evidence="2" type="ORF">DDY73_00940</name>
</gene>
<keyword evidence="2" id="KW-0378">Hydrolase</keyword>
<accession>A0A316R0T5</accession>
<dbReference type="Proteomes" id="UP000262954">
    <property type="component" value="Unassembled WGS sequence"/>
</dbReference>
<dbReference type="SMART" id="SM00849">
    <property type="entry name" value="Lactamase_B"/>
    <property type="match status" value="1"/>
</dbReference>
<organism evidence="2 3">
    <name type="scientific">Coprobacter fastidiosus</name>
    <dbReference type="NCBI Taxonomy" id="1099853"/>
    <lineage>
        <taxon>Bacteria</taxon>
        <taxon>Pseudomonadati</taxon>
        <taxon>Bacteroidota</taxon>
        <taxon>Bacteroidia</taxon>
        <taxon>Bacteroidales</taxon>
        <taxon>Barnesiellaceae</taxon>
        <taxon>Coprobacter</taxon>
    </lineage>
</organism>
<dbReference type="InterPro" id="IPR052533">
    <property type="entry name" value="WalJ/YycJ-like"/>
</dbReference>
<dbReference type="Pfam" id="PF12706">
    <property type="entry name" value="Lactamase_B_2"/>
    <property type="match status" value="1"/>
</dbReference>
<dbReference type="PANTHER" id="PTHR47619:SF1">
    <property type="entry name" value="EXODEOXYRIBONUCLEASE WALJ"/>
    <property type="match status" value="1"/>
</dbReference>
<feature type="domain" description="Metallo-beta-lactamase" evidence="1">
    <location>
        <begin position="13"/>
        <end position="184"/>
    </location>
</feature>
<evidence type="ECO:0000313" key="3">
    <source>
        <dbReference type="Proteomes" id="UP000262954"/>
    </source>
</evidence>
<evidence type="ECO:0000259" key="1">
    <source>
        <dbReference type="SMART" id="SM00849"/>
    </source>
</evidence>
<dbReference type="Gene3D" id="3.60.15.10">
    <property type="entry name" value="Ribonuclease Z/Hydroxyacylglutathione hydrolase-like"/>
    <property type="match status" value="1"/>
</dbReference>
<proteinExistence type="predicted"/>
<dbReference type="EMBL" id="DNWC01000015">
    <property type="protein sequence ID" value="HBJ07546.1"/>
    <property type="molecule type" value="Genomic_DNA"/>
</dbReference>
<dbReference type="InterPro" id="IPR001279">
    <property type="entry name" value="Metallo-B-lactamas"/>
</dbReference>
<dbReference type="InterPro" id="IPR036866">
    <property type="entry name" value="RibonucZ/Hydroxyglut_hydro"/>
</dbReference>
<name>A0A316R0T5_9BACT</name>
<reference evidence="2 3" key="1">
    <citation type="journal article" date="2018" name="Nat. Biotechnol.">
        <title>A standardized bacterial taxonomy based on genome phylogeny substantially revises the tree of life.</title>
        <authorList>
            <person name="Parks D.H."/>
            <person name="Chuvochina M."/>
            <person name="Waite D.W."/>
            <person name="Rinke C."/>
            <person name="Skarshewski A."/>
            <person name="Chaumeil P.A."/>
            <person name="Hugenholtz P."/>
        </authorList>
    </citation>
    <scope>NUCLEOTIDE SEQUENCE [LARGE SCALE GENOMIC DNA]</scope>
    <source>
        <strain evidence="2">UBA11482</strain>
    </source>
</reference>
<dbReference type="RefSeq" id="WP_009318778.1">
    <property type="nucleotide sequence ID" value="NZ_AP028032.1"/>
</dbReference>